<feature type="region of interest" description="Disordered" evidence="1">
    <location>
        <begin position="1"/>
        <end position="25"/>
    </location>
</feature>
<dbReference type="InterPro" id="IPR025048">
    <property type="entry name" value="DUF3987"/>
</dbReference>
<comment type="caution">
    <text evidence="2">The sequence shown here is derived from an EMBL/GenBank/DDBJ whole genome shotgun (WGS) entry which is preliminary data.</text>
</comment>
<accession>A0A178MT52</accession>
<dbReference type="RefSeq" id="WP_068490431.1">
    <property type="nucleotide sequence ID" value="NZ_LWQT01000041.1"/>
</dbReference>
<protein>
    <recommendedName>
        <fullName evidence="4">DNA primase</fullName>
    </recommendedName>
</protein>
<evidence type="ECO:0000256" key="1">
    <source>
        <dbReference type="SAM" id="MobiDB-lite"/>
    </source>
</evidence>
<evidence type="ECO:0000313" key="3">
    <source>
        <dbReference type="Proteomes" id="UP000078428"/>
    </source>
</evidence>
<evidence type="ECO:0008006" key="4">
    <source>
        <dbReference type="Google" id="ProtNLM"/>
    </source>
</evidence>
<evidence type="ECO:0000313" key="2">
    <source>
        <dbReference type="EMBL" id="OAN52979.1"/>
    </source>
</evidence>
<gene>
    <name evidence="2" type="ORF">A6A04_14780</name>
</gene>
<name>A0A178MT52_9PROT</name>
<keyword evidence="3" id="KW-1185">Reference proteome</keyword>
<dbReference type="AlphaFoldDB" id="A0A178MT52"/>
<organism evidence="2 3">
    <name type="scientific">Paramagnetospirillum marisnigri</name>
    <dbReference type="NCBI Taxonomy" id="1285242"/>
    <lineage>
        <taxon>Bacteria</taxon>
        <taxon>Pseudomonadati</taxon>
        <taxon>Pseudomonadota</taxon>
        <taxon>Alphaproteobacteria</taxon>
        <taxon>Rhodospirillales</taxon>
        <taxon>Magnetospirillaceae</taxon>
        <taxon>Paramagnetospirillum</taxon>
    </lineage>
</organism>
<reference evidence="2 3" key="1">
    <citation type="submission" date="2016-04" db="EMBL/GenBank/DDBJ databases">
        <title>Draft genome sequence of freshwater magnetotactic bacteria Magnetospirillum marisnigri SP-1 and Magnetospirillum moscoviense BB-1.</title>
        <authorList>
            <person name="Koziaeva V."/>
            <person name="Dziuba M.V."/>
            <person name="Ivanov T.M."/>
            <person name="Kuznetsov B."/>
            <person name="Grouzdev D.S."/>
        </authorList>
    </citation>
    <scope>NUCLEOTIDE SEQUENCE [LARGE SCALE GENOMIC DNA]</scope>
    <source>
        <strain evidence="2 3">SP-1</strain>
    </source>
</reference>
<proteinExistence type="predicted"/>
<dbReference type="OrthoDB" id="9067983at2"/>
<sequence length="501" mass="54424">MSAENVRSAFTDAKEHAPEPPRPLIRAMPDAQPFPVETLGTILSDAAMGIQGKIQAPVAMCAQSVLAVATLATQAHADVELPTGHARPLSNFFVTVGATGERKSAVDSEANWPTRTRERTLREQYDRGHPGYVNDQEAWDRARQAAIKRGKGCRNAIKAALDELGPPPAAPLIPMLTCDEPTIEGLARMLAGGQPSVGVFSAEGGQFIGGHGMADDNKLRTIAGLSQMWDGSPIRRVRVGDGATILPGRRLAMHLMAQPDVATVMLSDRVLEDQGMLSRLLVTYPMSTAGMRLWKEAPEQADAAIRRYGARLLTIYEAPLPLMQGKTNELQPRILPLSQTARRDWTKFVDCIERQIGPDGDLAPVRGLANKLPEHAARIAAVLQLVDNIEATEVSGHHMGAGIVIAQHYLSEALRLFSASRINSDLMSAARLLTWLQTKWHGDAISLPDVYQLGPNHVRDQGTARKLVTILEGHGWLIPIPGGALIGNQRRKDAWKIVREG</sequence>
<dbReference type="Proteomes" id="UP000078428">
    <property type="component" value="Unassembled WGS sequence"/>
</dbReference>
<dbReference type="STRING" id="1285242.A6A04_14780"/>
<dbReference type="EMBL" id="LWQT01000041">
    <property type="protein sequence ID" value="OAN52979.1"/>
    <property type="molecule type" value="Genomic_DNA"/>
</dbReference>
<dbReference type="Pfam" id="PF13148">
    <property type="entry name" value="DUF3987"/>
    <property type="match status" value="1"/>
</dbReference>